<reference evidence="1 2" key="1">
    <citation type="journal article" date="2019" name="Commun. Biol.">
        <title>The bagworm genome reveals a unique fibroin gene that provides high tensile strength.</title>
        <authorList>
            <person name="Kono N."/>
            <person name="Nakamura H."/>
            <person name="Ohtoshi R."/>
            <person name="Tomita M."/>
            <person name="Numata K."/>
            <person name="Arakawa K."/>
        </authorList>
    </citation>
    <scope>NUCLEOTIDE SEQUENCE [LARGE SCALE GENOMIC DNA]</scope>
</reference>
<protein>
    <submittedName>
        <fullName evidence="1">Uncharacterized protein</fullName>
    </submittedName>
</protein>
<accession>A0A4C1VLT3</accession>
<evidence type="ECO:0000313" key="2">
    <source>
        <dbReference type="Proteomes" id="UP000299102"/>
    </source>
</evidence>
<proteinExistence type="predicted"/>
<dbReference type="AlphaFoldDB" id="A0A4C1VLT3"/>
<name>A0A4C1VLT3_EUMVA</name>
<evidence type="ECO:0000313" key="1">
    <source>
        <dbReference type="EMBL" id="GBP40006.1"/>
    </source>
</evidence>
<dbReference type="Proteomes" id="UP000299102">
    <property type="component" value="Unassembled WGS sequence"/>
</dbReference>
<keyword evidence="2" id="KW-1185">Reference proteome</keyword>
<dbReference type="EMBL" id="BGZK01000374">
    <property type="protein sequence ID" value="GBP40006.1"/>
    <property type="molecule type" value="Genomic_DNA"/>
</dbReference>
<comment type="caution">
    <text evidence="1">The sequence shown here is derived from an EMBL/GenBank/DDBJ whole genome shotgun (WGS) entry which is preliminary data.</text>
</comment>
<organism evidence="1 2">
    <name type="scientific">Eumeta variegata</name>
    <name type="common">Bagworm moth</name>
    <name type="synonym">Eumeta japonica</name>
    <dbReference type="NCBI Taxonomy" id="151549"/>
    <lineage>
        <taxon>Eukaryota</taxon>
        <taxon>Metazoa</taxon>
        <taxon>Ecdysozoa</taxon>
        <taxon>Arthropoda</taxon>
        <taxon>Hexapoda</taxon>
        <taxon>Insecta</taxon>
        <taxon>Pterygota</taxon>
        <taxon>Neoptera</taxon>
        <taxon>Endopterygota</taxon>
        <taxon>Lepidoptera</taxon>
        <taxon>Glossata</taxon>
        <taxon>Ditrysia</taxon>
        <taxon>Tineoidea</taxon>
        <taxon>Psychidae</taxon>
        <taxon>Oiketicinae</taxon>
        <taxon>Eumeta</taxon>
    </lineage>
</organism>
<gene>
    <name evidence="1" type="ORF">EVAR_39235_1</name>
</gene>
<sequence length="155" mass="17099">MRGGILNKMPRARMLLVVHYFPKGRRSTGPEPPVRSEAPESGSHLVNLLNKQETGARAVLLDNQFLHRSHEDQECGSRAGSRIVESGARSARIGRIVLINVGSNGTGWGNAVEPNHRKKEESKERHYFACLSLKNPPLPLGLSLEALPLMPHRVS</sequence>